<keyword evidence="2" id="KW-1185">Reference proteome</keyword>
<organism evidence="1 2">
    <name type="scientific">Actinomadura darangshiensis</name>
    <dbReference type="NCBI Taxonomy" id="705336"/>
    <lineage>
        <taxon>Bacteria</taxon>
        <taxon>Bacillati</taxon>
        <taxon>Actinomycetota</taxon>
        <taxon>Actinomycetes</taxon>
        <taxon>Streptosporangiales</taxon>
        <taxon>Thermomonosporaceae</taxon>
        <taxon>Actinomadura</taxon>
    </lineage>
</organism>
<dbReference type="OrthoDB" id="2596042at2"/>
<dbReference type="EMBL" id="SMKY01000269">
    <property type="protein sequence ID" value="TDD68411.1"/>
    <property type="molecule type" value="Genomic_DNA"/>
</dbReference>
<dbReference type="RefSeq" id="WP_132203104.1">
    <property type="nucleotide sequence ID" value="NZ_SMKY01000269.1"/>
</dbReference>
<comment type="caution">
    <text evidence="1">The sequence shown here is derived from an EMBL/GenBank/DDBJ whole genome shotgun (WGS) entry which is preliminary data.</text>
</comment>
<dbReference type="AlphaFoldDB" id="A0A4R5A8R0"/>
<evidence type="ECO:0000313" key="1">
    <source>
        <dbReference type="EMBL" id="TDD68411.1"/>
    </source>
</evidence>
<evidence type="ECO:0000313" key="2">
    <source>
        <dbReference type="Proteomes" id="UP000295578"/>
    </source>
</evidence>
<proteinExistence type="predicted"/>
<sequence>MTSPPYPHPTFKELAAIDWTSAASVLAGCTPVYEAIATNSALLNQLLNQLPADTHLATMCERYDFLDKLVLYDDTTAKVRVRLHLYRAGYFDRPHPHRWDFFAGIYRGSYVHRIFGRDTEFDEDTDPRALRPLIERIERPGSTYALDHATVHTVQAEADTISILVRGPATSDRFLILDAVEGRSFWVYGAAHETAEQRAAKQMTAAQLAATIDRVRQLTGLAADTPAATAAATRETP</sequence>
<accession>A0A4R5A8R0</accession>
<reference evidence="1 2" key="1">
    <citation type="submission" date="2019-03" db="EMBL/GenBank/DDBJ databases">
        <title>Draft genome sequences of novel Actinobacteria.</title>
        <authorList>
            <person name="Sahin N."/>
            <person name="Ay H."/>
            <person name="Saygin H."/>
        </authorList>
    </citation>
    <scope>NUCLEOTIDE SEQUENCE [LARGE SCALE GENOMIC DNA]</scope>
    <source>
        <strain evidence="1 2">DSM 45941</strain>
    </source>
</reference>
<dbReference type="Proteomes" id="UP000295578">
    <property type="component" value="Unassembled WGS sequence"/>
</dbReference>
<dbReference type="SUPFAM" id="SSF51182">
    <property type="entry name" value="RmlC-like cupins"/>
    <property type="match status" value="1"/>
</dbReference>
<dbReference type="InterPro" id="IPR011051">
    <property type="entry name" value="RmlC_Cupin_sf"/>
</dbReference>
<name>A0A4R5A8R0_9ACTN</name>
<protein>
    <submittedName>
        <fullName evidence="1">Uncharacterized protein</fullName>
    </submittedName>
</protein>
<gene>
    <name evidence="1" type="ORF">E1293_36960</name>
</gene>